<dbReference type="InterPro" id="IPR001254">
    <property type="entry name" value="Trypsin_dom"/>
</dbReference>
<dbReference type="InterPro" id="IPR050966">
    <property type="entry name" value="Glutamyl_endopeptidase"/>
</dbReference>
<dbReference type="Gene3D" id="2.40.10.10">
    <property type="entry name" value="Trypsin-like serine proteases"/>
    <property type="match status" value="2"/>
</dbReference>
<reference evidence="9" key="1">
    <citation type="journal article" date="2019" name="Int. J. Syst. Evol. Microbiol.">
        <title>The Global Catalogue of Microorganisms (GCM) 10K type strain sequencing project: providing services to taxonomists for standard genome sequencing and annotation.</title>
        <authorList>
            <consortium name="The Broad Institute Genomics Platform"/>
            <consortium name="The Broad Institute Genome Sequencing Center for Infectious Disease"/>
            <person name="Wu L."/>
            <person name="Ma J."/>
        </authorList>
    </citation>
    <scope>NUCLEOTIDE SEQUENCE [LARGE SCALE GENOMIC DNA]</scope>
    <source>
        <strain evidence="9">CGMCC 4.5798</strain>
    </source>
</reference>
<dbReference type="InterPro" id="IPR009003">
    <property type="entry name" value="Peptidase_S1_PA"/>
</dbReference>
<keyword evidence="4 6" id="KW-0378">Hydrolase</keyword>
<dbReference type="EMBL" id="JBHSMZ010000010">
    <property type="protein sequence ID" value="MFC5550053.1"/>
    <property type="molecule type" value="Genomic_DNA"/>
</dbReference>
<dbReference type="PANTHER" id="PTHR15462:SF19">
    <property type="entry name" value="PEPTIDASE S1 DOMAIN-CONTAINING PROTEIN"/>
    <property type="match status" value="1"/>
</dbReference>
<dbReference type="SUPFAM" id="SSF50494">
    <property type="entry name" value="Trypsin-like serine proteases"/>
    <property type="match status" value="1"/>
</dbReference>
<dbReference type="PRINTS" id="PR00839">
    <property type="entry name" value="V8PROTEASE"/>
</dbReference>
<evidence type="ECO:0000256" key="4">
    <source>
        <dbReference type="ARBA" id="ARBA00022801"/>
    </source>
</evidence>
<proteinExistence type="inferred from homology"/>
<keyword evidence="5 6" id="KW-0720">Serine protease</keyword>
<keyword evidence="2 6" id="KW-0645">Protease</keyword>
<dbReference type="EC" id="3.4.21.-" evidence="6"/>
<feature type="signal peptide" evidence="6">
    <location>
        <begin position="1"/>
        <end position="24"/>
    </location>
</feature>
<evidence type="ECO:0000256" key="2">
    <source>
        <dbReference type="ARBA" id="ARBA00022670"/>
    </source>
</evidence>
<dbReference type="RefSeq" id="WP_379772141.1">
    <property type="nucleotide sequence ID" value="NZ_JBHSMZ010000010.1"/>
</dbReference>
<keyword evidence="9" id="KW-1185">Reference proteome</keyword>
<evidence type="ECO:0000256" key="1">
    <source>
        <dbReference type="ARBA" id="ARBA00008764"/>
    </source>
</evidence>
<sequence length="380" mass="40249">MKFLTRACVPALALLLFSATASHAQDSQQDNKVMLTNPNVKAVSAYWTPERFKAAKPLPLPQASYGAVKAQEASMGAGPAAGSEPHAPTIRALPSAKRLFTPEPVQKRSPGVVTPNAVGTFGAHYTSSRVFPMFNGAGAPYSADRNYPYSAVGILFFSIDGVPYLCSASVIQKRIVATAGHCVHSGTSSGFYDNWVFIPAYRDGTAPLQTWNWNAVIVTGTWASGGGTVPNAADYAMIEFADQPVGGSTQSLGYVTGWLGWQTASLSDNHTSRLGYPCNLDNCIRMQVITAAAFRNVDPNNVEYGSDAEGGSSGGPLILNFQELQAGGASGSDSLPNRVVGVTSYGYSPRDPKVQGASNLDSRWTNLFYTLCARVPGNCL</sequence>
<evidence type="ECO:0000256" key="6">
    <source>
        <dbReference type="RuleBase" id="RU004296"/>
    </source>
</evidence>
<evidence type="ECO:0000256" key="5">
    <source>
        <dbReference type="ARBA" id="ARBA00022825"/>
    </source>
</evidence>
<dbReference type="Pfam" id="PF00089">
    <property type="entry name" value="Trypsin"/>
    <property type="match status" value="1"/>
</dbReference>
<feature type="domain" description="Peptidase S1" evidence="7">
    <location>
        <begin position="133"/>
        <end position="380"/>
    </location>
</feature>
<protein>
    <recommendedName>
        <fullName evidence="6">Serine protease</fullName>
        <ecNumber evidence="6">3.4.21.-</ecNumber>
    </recommendedName>
</protein>
<dbReference type="InterPro" id="IPR008256">
    <property type="entry name" value="Peptidase_S1B"/>
</dbReference>
<evidence type="ECO:0000256" key="3">
    <source>
        <dbReference type="ARBA" id="ARBA00022729"/>
    </source>
</evidence>
<dbReference type="GO" id="GO:0016787">
    <property type="term" value="F:hydrolase activity"/>
    <property type="evidence" value="ECO:0007669"/>
    <property type="project" value="UniProtKB-KW"/>
</dbReference>
<dbReference type="Proteomes" id="UP001596086">
    <property type="component" value="Unassembled WGS sequence"/>
</dbReference>
<keyword evidence="3 6" id="KW-0732">Signal</keyword>
<evidence type="ECO:0000259" key="7">
    <source>
        <dbReference type="PROSITE" id="PS50240"/>
    </source>
</evidence>
<gene>
    <name evidence="8" type="ORF">ACFPO9_16185</name>
</gene>
<evidence type="ECO:0000313" key="8">
    <source>
        <dbReference type="EMBL" id="MFC5550053.1"/>
    </source>
</evidence>
<comment type="similarity">
    <text evidence="1 6">Belongs to the peptidase S1B family.</text>
</comment>
<accession>A0ABW0RZI4</accession>
<dbReference type="PROSITE" id="PS50240">
    <property type="entry name" value="TRYPSIN_DOM"/>
    <property type="match status" value="1"/>
</dbReference>
<dbReference type="PANTHER" id="PTHR15462">
    <property type="entry name" value="SERINE PROTEASE"/>
    <property type="match status" value="1"/>
</dbReference>
<comment type="caution">
    <text evidence="8">The sequence shown here is derived from an EMBL/GenBank/DDBJ whole genome shotgun (WGS) entry which is preliminary data.</text>
</comment>
<dbReference type="InterPro" id="IPR043504">
    <property type="entry name" value="Peptidase_S1_PA_chymotrypsin"/>
</dbReference>
<evidence type="ECO:0000313" key="9">
    <source>
        <dbReference type="Proteomes" id="UP001596086"/>
    </source>
</evidence>
<feature type="chain" id="PRO_5045002071" description="Serine protease" evidence="6">
    <location>
        <begin position="25"/>
        <end position="380"/>
    </location>
</feature>
<name>A0ABW0RZI4_9BURK</name>
<organism evidence="8 9">
    <name type="scientific">Massilia aerilata</name>
    <dbReference type="NCBI Taxonomy" id="453817"/>
    <lineage>
        <taxon>Bacteria</taxon>
        <taxon>Pseudomonadati</taxon>
        <taxon>Pseudomonadota</taxon>
        <taxon>Betaproteobacteria</taxon>
        <taxon>Burkholderiales</taxon>
        <taxon>Oxalobacteraceae</taxon>
        <taxon>Telluria group</taxon>
        <taxon>Massilia</taxon>
    </lineage>
</organism>